<dbReference type="RefSeq" id="WP_053179996.1">
    <property type="nucleotide sequence ID" value="NZ_LGIA01000031.1"/>
</dbReference>
<organism evidence="1 2">
    <name type="scientific">Sunxiuqinia dokdonensis</name>
    <dbReference type="NCBI Taxonomy" id="1409788"/>
    <lineage>
        <taxon>Bacteria</taxon>
        <taxon>Pseudomonadati</taxon>
        <taxon>Bacteroidota</taxon>
        <taxon>Bacteroidia</taxon>
        <taxon>Marinilabiliales</taxon>
        <taxon>Prolixibacteraceae</taxon>
        <taxon>Sunxiuqinia</taxon>
    </lineage>
</organism>
<sequence length="234" mass="27450">MEEKTTCSTANATLLACMKIVQSFNENIYELSLIRTGWTMEYAKELMSKIKKIKDKFLPADEYYKHTDKQQYVHELMISSLRKIALLRALIKVDFKEDKKFQKYIFEELGYNDYFSEAKNGDYQSLYFLLKVIHESMTPELKQTLTSKSIPVELIDKILEFDSQLHEFNSCFDLIVASDQLSEAGKIAVNEIFTEVKDICRVATAYYLFEPLKRDQFCFFRVMFGLKETFPQAN</sequence>
<proteinExistence type="predicted"/>
<accession>A0A0L8VCZ7</accession>
<dbReference type="Proteomes" id="UP000036958">
    <property type="component" value="Unassembled WGS sequence"/>
</dbReference>
<dbReference type="EMBL" id="LGIA01000031">
    <property type="protein sequence ID" value="KOH46350.1"/>
    <property type="molecule type" value="Genomic_DNA"/>
</dbReference>
<dbReference type="OrthoDB" id="1120837at2"/>
<reference evidence="2" key="1">
    <citation type="submission" date="2015-07" db="EMBL/GenBank/DDBJ databases">
        <title>Genome sequencing of Sunxiuqinia dokdonensis strain SK.</title>
        <authorList>
            <person name="Ahn S."/>
            <person name="Kim B.-C."/>
        </authorList>
    </citation>
    <scope>NUCLEOTIDE SEQUENCE [LARGE SCALE GENOMIC DNA]</scope>
    <source>
        <strain evidence="2">SK</strain>
    </source>
</reference>
<dbReference type="PROSITE" id="PS51257">
    <property type="entry name" value="PROKAR_LIPOPROTEIN"/>
    <property type="match status" value="1"/>
</dbReference>
<name>A0A0L8VCZ7_9BACT</name>
<protein>
    <submittedName>
        <fullName evidence="1">Uncharacterized protein</fullName>
    </submittedName>
</protein>
<comment type="caution">
    <text evidence="1">The sequence shown here is derived from an EMBL/GenBank/DDBJ whole genome shotgun (WGS) entry which is preliminary data.</text>
</comment>
<evidence type="ECO:0000313" key="2">
    <source>
        <dbReference type="Proteomes" id="UP000036958"/>
    </source>
</evidence>
<evidence type="ECO:0000313" key="1">
    <source>
        <dbReference type="EMBL" id="KOH46350.1"/>
    </source>
</evidence>
<dbReference type="AlphaFoldDB" id="A0A0L8VCZ7"/>
<gene>
    <name evidence="1" type="ORF">NC99_08250</name>
</gene>
<keyword evidence="2" id="KW-1185">Reference proteome</keyword>